<organism evidence="2 3">
    <name type="scientific">Paracoccus cavernae</name>
    <dbReference type="NCBI Taxonomy" id="1571207"/>
    <lineage>
        <taxon>Bacteria</taxon>
        <taxon>Pseudomonadati</taxon>
        <taxon>Pseudomonadota</taxon>
        <taxon>Alphaproteobacteria</taxon>
        <taxon>Rhodobacterales</taxon>
        <taxon>Paracoccaceae</taxon>
        <taxon>Paracoccus</taxon>
    </lineage>
</organism>
<evidence type="ECO:0000313" key="3">
    <source>
        <dbReference type="Proteomes" id="UP001243846"/>
    </source>
</evidence>
<dbReference type="SUPFAM" id="SSF56925">
    <property type="entry name" value="OMPA-like"/>
    <property type="match status" value="1"/>
</dbReference>
<reference evidence="3" key="1">
    <citation type="journal article" date="2019" name="Int. J. Syst. Evol. Microbiol.">
        <title>The Global Catalogue of Microorganisms (GCM) 10K type strain sequencing project: providing services to taxonomists for standard genome sequencing and annotation.</title>
        <authorList>
            <consortium name="The Broad Institute Genomics Platform"/>
            <consortium name="The Broad Institute Genome Sequencing Center for Infectious Disease"/>
            <person name="Wu L."/>
            <person name="Ma J."/>
        </authorList>
    </citation>
    <scope>NUCLEOTIDE SEQUENCE [LARGE SCALE GENOMIC DNA]</scope>
    <source>
        <strain evidence="3">CECT 8482</strain>
    </source>
</reference>
<feature type="compositionally biased region" description="Pro residues" evidence="1">
    <location>
        <begin position="48"/>
        <end position="101"/>
    </location>
</feature>
<evidence type="ECO:0000256" key="1">
    <source>
        <dbReference type="SAM" id="MobiDB-lite"/>
    </source>
</evidence>
<proteinExistence type="predicted"/>
<feature type="region of interest" description="Disordered" evidence="1">
    <location>
        <begin position="1"/>
        <end position="125"/>
    </location>
</feature>
<accession>A0ABT8D4D5</accession>
<dbReference type="InterPro" id="IPR011250">
    <property type="entry name" value="OMP/PagP_B-barrel"/>
</dbReference>
<evidence type="ECO:0000313" key="2">
    <source>
        <dbReference type="EMBL" id="MDN3711658.1"/>
    </source>
</evidence>
<protein>
    <recommendedName>
        <fullName evidence="4">Transferrin-binding protein B C-lobe/N-lobe beta barrel domain-containing protein</fullName>
    </recommendedName>
</protein>
<sequence length="343" mass="34792">MGPDAGWPGGTGLASPEFGDVLLDESDGGVADSGDANLGERITAVIPEPEPPGPEPEPEPPGPEPEPEPPGPEPEPEPPGPEPEPEPEPPGPEPEPEPPVVVPFDGPYEGFSMTTGRQGGGRGTASMSFDPATNSFTSRFIHSNWGDAPFVTTAPEGHYTDNTDFGASNAVGRVEVAPDQSALCDCEFMSWGSWAAEGPSDGSFTDPVEGFWIIGQPTSAAEMPLTGSATYTGNAVGTVFNAGNTYEASGGMTAQVDFGSGQGDIQITDFDGRNFGTQTIDMTPVAGADNGFIGELGGGNVNGVISGGFFNDGGTPAAGIGGGFSAFEAGSEWSANGIFGGSR</sequence>
<dbReference type="Proteomes" id="UP001243846">
    <property type="component" value="Unassembled WGS sequence"/>
</dbReference>
<dbReference type="EMBL" id="JAUFRC010000001">
    <property type="protein sequence ID" value="MDN3711658.1"/>
    <property type="molecule type" value="Genomic_DNA"/>
</dbReference>
<dbReference type="PRINTS" id="PR01217">
    <property type="entry name" value="PRICHEXTENSN"/>
</dbReference>
<name>A0ABT8D4D5_9RHOB</name>
<dbReference type="Gene3D" id="2.40.160.90">
    <property type="match status" value="1"/>
</dbReference>
<comment type="caution">
    <text evidence="2">The sequence shown here is derived from an EMBL/GenBank/DDBJ whole genome shotgun (WGS) entry which is preliminary data.</text>
</comment>
<gene>
    <name evidence="2" type="ORF">QWZ10_07140</name>
</gene>
<keyword evidence="3" id="KW-1185">Reference proteome</keyword>
<evidence type="ECO:0008006" key="4">
    <source>
        <dbReference type="Google" id="ProtNLM"/>
    </source>
</evidence>